<evidence type="ECO:0000259" key="2">
    <source>
        <dbReference type="PROSITE" id="PS50110"/>
    </source>
</evidence>
<dbReference type="SMART" id="SM00850">
    <property type="entry name" value="LytTR"/>
    <property type="match status" value="1"/>
</dbReference>
<dbReference type="Pfam" id="PF00072">
    <property type="entry name" value="Response_reg"/>
    <property type="match status" value="1"/>
</dbReference>
<accession>A0A5B8V6U8</accession>
<evidence type="ECO:0000256" key="1">
    <source>
        <dbReference type="PROSITE-ProRule" id="PRU00169"/>
    </source>
</evidence>
<dbReference type="SMART" id="SM00448">
    <property type="entry name" value="REC"/>
    <property type="match status" value="1"/>
</dbReference>
<dbReference type="Pfam" id="PF04397">
    <property type="entry name" value="LytTR"/>
    <property type="match status" value="1"/>
</dbReference>
<evidence type="ECO:0000313" key="4">
    <source>
        <dbReference type="EMBL" id="QEC66376.1"/>
    </source>
</evidence>
<keyword evidence="5" id="KW-1185">Reference proteome</keyword>
<feature type="modified residue" description="4-aspartylphosphate" evidence="1">
    <location>
        <position position="56"/>
    </location>
</feature>
<gene>
    <name evidence="4" type="ORF">FRZ67_03310</name>
</gene>
<dbReference type="GO" id="GO:0000156">
    <property type="term" value="F:phosphorelay response regulator activity"/>
    <property type="evidence" value="ECO:0007669"/>
    <property type="project" value="InterPro"/>
</dbReference>
<organism evidence="4 5">
    <name type="scientific">Panacibacter ginsenosidivorans</name>
    <dbReference type="NCBI Taxonomy" id="1813871"/>
    <lineage>
        <taxon>Bacteria</taxon>
        <taxon>Pseudomonadati</taxon>
        <taxon>Bacteroidota</taxon>
        <taxon>Chitinophagia</taxon>
        <taxon>Chitinophagales</taxon>
        <taxon>Chitinophagaceae</taxon>
        <taxon>Panacibacter</taxon>
    </lineage>
</organism>
<proteinExistence type="predicted"/>
<dbReference type="PANTHER" id="PTHR37299:SF1">
    <property type="entry name" value="STAGE 0 SPORULATION PROTEIN A HOMOLOG"/>
    <property type="match status" value="1"/>
</dbReference>
<dbReference type="PROSITE" id="PS50930">
    <property type="entry name" value="HTH_LYTTR"/>
    <property type="match status" value="1"/>
</dbReference>
<dbReference type="EMBL" id="CP042435">
    <property type="protein sequence ID" value="QEC66376.1"/>
    <property type="molecule type" value="Genomic_DNA"/>
</dbReference>
<dbReference type="InterPro" id="IPR001789">
    <property type="entry name" value="Sig_transdc_resp-reg_receiver"/>
</dbReference>
<dbReference type="SUPFAM" id="SSF52172">
    <property type="entry name" value="CheY-like"/>
    <property type="match status" value="1"/>
</dbReference>
<sequence>MKFYKCLIVDDEPIARDIIVNYCSHLPLFQIAASCANALDAKKILQEQTVDLIFLDINMPVLDGISFVNTLKNPPQIIFTTAYKEYATDAFNLAACDYLVKPFSLERFIIAIDRAIERLEASSKNSVVNTLNENDSFFIKVAGKIYRINYDSFLYAEAKGNYTRIVTDNNIILPNISFANFEKLLTNSILIRVHRSFIINKRKIDHIESNRLFIKKTEIPIGNNYKEGFLKSLGL</sequence>
<dbReference type="AlphaFoldDB" id="A0A5B8V6U8"/>
<dbReference type="Proteomes" id="UP000321533">
    <property type="component" value="Chromosome"/>
</dbReference>
<evidence type="ECO:0000313" key="5">
    <source>
        <dbReference type="Proteomes" id="UP000321533"/>
    </source>
</evidence>
<keyword evidence="1" id="KW-0597">Phosphoprotein</keyword>
<dbReference type="Gene3D" id="3.40.50.2300">
    <property type="match status" value="1"/>
</dbReference>
<dbReference type="KEGG" id="pgin:FRZ67_03310"/>
<evidence type="ECO:0000259" key="3">
    <source>
        <dbReference type="PROSITE" id="PS50930"/>
    </source>
</evidence>
<dbReference type="PANTHER" id="PTHR37299">
    <property type="entry name" value="TRANSCRIPTIONAL REGULATOR-RELATED"/>
    <property type="match status" value="1"/>
</dbReference>
<dbReference type="PROSITE" id="PS50110">
    <property type="entry name" value="RESPONSE_REGULATORY"/>
    <property type="match status" value="1"/>
</dbReference>
<dbReference type="InterPro" id="IPR007492">
    <property type="entry name" value="LytTR_DNA-bd_dom"/>
</dbReference>
<dbReference type="InterPro" id="IPR011006">
    <property type="entry name" value="CheY-like_superfamily"/>
</dbReference>
<dbReference type="GO" id="GO:0003677">
    <property type="term" value="F:DNA binding"/>
    <property type="evidence" value="ECO:0007669"/>
    <property type="project" value="InterPro"/>
</dbReference>
<name>A0A5B8V6U8_9BACT</name>
<dbReference type="OrthoDB" id="9787344at2"/>
<reference evidence="4 5" key="1">
    <citation type="journal article" date="2016" name="Int. J. Syst. Evol. Microbiol.">
        <title>Panacibacter ginsenosidivorans gen. nov., sp. nov., with ginsenoside converting activity isolated from soil of a ginseng field.</title>
        <authorList>
            <person name="Siddiqi M.Z."/>
            <person name="Muhammad Shafi S."/>
            <person name="Choi K.D."/>
            <person name="Im W.T."/>
        </authorList>
    </citation>
    <scope>NUCLEOTIDE SEQUENCE [LARGE SCALE GENOMIC DNA]</scope>
    <source>
        <strain evidence="4 5">Gsoil1550</strain>
    </source>
</reference>
<dbReference type="PROSITE" id="PS51257">
    <property type="entry name" value="PROKAR_LIPOPROTEIN"/>
    <property type="match status" value="1"/>
</dbReference>
<dbReference type="Gene3D" id="2.40.50.1020">
    <property type="entry name" value="LytTr DNA-binding domain"/>
    <property type="match status" value="1"/>
</dbReference>
<dbReference type="InterPro" id="IPR046947">
    <property type="entry name" value="LytR-like"/>
</dbReference>
<protein>
    <submittedName>
        <fullName evidence="4">Response regulator transcription factor</fullName>
    </submittedName>
</protein>
<feature type="domain" description="Response regulatory" evidence="2">
    <location>
        <begin position="5"/>
        <end position="116"/>
    </location>
</feature>
<dbReference type="RefSeq" id="WP_147188176.1">
    <property type="nucleotide sequence ID" value="NZ_CP042435.1"/>
</dbReference>
<feature type="domain" description="HTH LytTR-type" evidence="3">
    <location>
        <begin position="137"/>
        <end position="208"/>
    </location>
</feature>